<reference evidence="1 2" key="1">
    <citation type="submission" date="2023-11" db="EMBL/GenBank/DDBJ databases">
        <title>MicrobeMod: A computational toolkit for identifying prokaryotic methylation and restriction-modification with nanopore sequencing.</title>
        <authorList>
            <person name="Crits-Christoph A."/>
            <person name="Kang S.C."/>
            <person name="Lee H."/>
            <person name="Ostrov N."/>
        </authorList>
    </citation>
    <scope>NUCLEOTIDE SEQUENCE [LARGE SCALE GENOMIC DNA]</scope>
    <source>
        <strain evidence="1 2">ATCC 43984</strain>
    </source>
</reference>
<evidence type="ECO:0000313" key="2">
    <source>
        <dbReference type="Proteomes" id="UP001321908"/>
    </source>
</evidence>
<evidence type="ECO:0000313" key="1">
    <source>
        <dbReference type="EMBL" id="WQH08515.1"/>
    </source>
</evidence>
<dbReference type="RefSeq" id="WP_246920758.1">
    <property type="nucleotide sequence ID" value="NZ_CP140151.1"/>
</dbReference>
<dbReference type="Proteomes" id="UP001321908">
    <property type="component" value="Chromosome"/>
</dbReference>
<proteinExistence type="predicted"/>
<name>A0ABZ0Y8W9_9GAMM</name>
<sequence length="75" mass="8417">MNAHLKAAKTRLRHQLHAELRTSQLALRHLAHTLEEECRIGRHIDIAATRGHIELIQEIADNLDNVGHSLSEKGG</sequence>
<keyword evidence="2" id="KW-1185">Reference proteome</keyword>
<gene>
    <name evidence="1" type="ORF">SR908_13665</name>
</gene>
<accession>A0ABZ0Y8W9</accession>
<organism evidence="1 2">
    <name type="scientific">Chromohalobacter canadensis</name>
    <dbReference type="NCBI Taxonomy" id="141389"/>
    <lineage>
        <taxon>Bacteria</taxon>
        <taxon>Pseudomonadati</taxon>
        <taxon>Pseudomonadota</taxon>
        <taxon>Gammaproteobacteria</taxon>
        <taxon>Oceanospirillales</taxon>
        <taxon>Halomonadaceae</taxon>
        <taxon>Chromohalobacter</taxon>
    </lineage>
</organism>
<protein>
    <submittedName>
        <fullName evidence="1">Uncharacterized protein</fullName>
    </submittedName>
</protein>
<dbReference type="EMBL" id="CP140151">
    <property type="protein sequence ID" value="WQH08515.1"/>
    <property type="molecule type" value="Genomic_DNA"/>
</dbReference>